<feature type="domain" description="Kinesin motor" evidence="5">
    <location>
        <begin position="4"/>
        <end position="84"/>
    </location>
</feature>
<dbReference type="GO" id="GO:0005524">
    <property type="term" value="F:ATP binding"/>
    <property type="evidence" value="ECO:0007669"/>
    <property type="project" value="UniProtKB-KW"/>
</dbReference>
<evidence type="ECO:0000256" key="2">
    <source>
        <dbReference type="ARBA" id="ARBA00022840"/>
    </source>
</evidence>
<evidence type="ECO:0000256" key="1">
    <source>
        <dbReference type="ARBA" id="ARBA00022741"/>
    </source>
</evidence>
<keyword evidence="7" id="KW-1185">Reference proteome</keyword>
<gene>
    <name evidence="6" type="ORF">ElyMa_001708000</name>
</gene>
<dbReference type="Proteomes" id="UP000762676">
    <property type="component" value="Unassembled WGS sequence"/>
</dbReference>
<comment type="similarity">
    <text evidence="3">Belongs to the TRAFAC class myosin-kinesin ATPase superfamily. Kinesin family.</text>
</comment>
<proteinExistence type="inferred from homology"/>
<comment type="caution">
    <text evidence="3">Lacks conserved residue(s) required for the propagation of feature annotation.</text>
</comment>
<evidence type="ECO:0000313" key="7">
    <source>
        <dbReference type="Proteomes" id="UP000762676"/>
    </source>
</evidence>
<evidence type="ECO:0000256" key="3">
    <source>
        <dbReference type="PROSITE-ProRule" id="PRU00283"/>
    </source>
</evidence>
<dbReference type="GO" id="GO:0008017">
    <property type="term" value="F:microtubule binding"/>
    <property type="evidence" value="ECO:0007669"/>
    <property type="project" value="InterPro"/>
</dbReference>
<dbReference type="GO" id="GO:0007018">
    <property type="term" value="P:microtubule-based movement"/>
    <property type="evidence" value="ECO:0007669"/>
    <property type="project" value="InterPro"/>
</dbReference>
<comment type="caution">
    <text evidence="6">The sequence shown here is derived from an EMBL/GenBank/DDBJ whole genome shotgun (WGS) entry which is preliminary data.</text>
</comment>
<dbReference type="EMBL" id="BMAT01003464">
    <property type="protein sequence ID" value="GFS26145.1"/>
    <property type="molecule type" value="Genomic_DNA"/>
</dbReference>
<evidence type="ECO:0000256" key="4">
    <source>
        <dbReference type="SAM" id="MobiDB-lite"/>
    </source>
</evidence>
<dbReference type="GO" id="GO:0003777">
    <property type="term" value="F:microtubule motor activity"/>
    <property type="evidence" value="ECO:0007669"/>
    <property type="project" value="InterPro"/>
</dbReference>
<dbReference type="InterPro" id="IPR036961">
    <property type="entry name" value="Kinesin_motor_dom_sf"/>
</dbReference>
<dbReference type="InterPro" id="IPR001752">
    <property type="entry name" value="Kinesin_motor_dom"/>
</dbReference>
<dbReference type="InterPro" id="IPR027417">
    <property type="entry name" value="P-loop_NTPase"/>
</dbReference>
<protein>
    <submittedName>
        <fullName evidence="6">Kinesin KIF13A-like protein</fullName>
    </submittedName>
</protein>
<dbReference type="Gene3D" id="3.40.850.10">
    <property type="entry name" value="Kinesin motor domain"/>
    <property type="match status" value="1"/>
</dbReference>
<sequence length="84" mass="8890">MSDKVQVAVRVRPVNKRERDLGTKCVVDMENNQTILLPLKDSGQDIGMGCGERKGGRGGGGAAKSSTRSADWQQKSMGSSRGPG</sequence>
<dbReference type="AlphaFoldDB" id="A0AAV4JUQ3"/>
<dbReference type="PROSITE" id="PS50067">
    <property type="entry name" value="KINESIN_MOTOR_2"/>
    <property type="match status" value="1"/>
</dbReference>
<reference evidence="6 7" key="1">
    <citation type="journal article" date="2021" name="Elife">
        <title>Chloroplast acquisition without the gene transfer in kleptoplastic sea slugs, Plakobranchus ocellatus.</title>
        <authorList>
            <person name="Maeda T."/>
            <person name="Takahashi S."/>
            <person name="Yoshida T."/>
            <person name="Shimamura S."/>
            <person name="Takaki Y."/>
            <person name="Nagai Y."/>
            <person name="Toyoda A."/>
            <person name="Suzuki Y."/>
            <person name="Arimoto A."/>
            <person name="Ishii H."/>
            <person name="Satoh N."/>
            <person name="Nishiyama T."/>
            <person name="Hasebe M."/>
            <person name="Maruyama T."/>
            <person name="Minagawa J."/>
            <person name="Obokata J."/>
            <person name="Shigenobu S."/>
        </authorList>
    </citation>
    <scope>NUCLEOTIDE SEQUENCE [LARGE SCALE GENOMIC DNA]</scope>
</reference>
<evidence type="ECO:0000313" key="6">
    <source>
        <dbReference type="EMBL" id="GFS26145.1"/>
    </source>
</evidence>
<feature type="region of interest" description="Disordered" evidence="4">
    <location>
        <begin position="40"/>
        <end position="84"/>
    </location>
</feature>
<dbReference type="SUPFAM" id="SSF52540">
    <property type="entry name" value="P-loop containing nucleoside triphosphate hydrolases"/>
    <property type="match status" value="1"/>
</dbReference>
<name>A0AAV4JUQ3_9GAST</name>
<keyword evidence="2" id="KW-0067">ATP-binding</keyword>
<organism evidence="6 7">
    <name type="scientific">Elysia marginata</name>
    <dbReference type="NCBI Taxonomy" id="1093978"/>
    <lineage>
        <taxon>Eukaryota</taxon>
        <taxon>Metazoa</taxon>
        <taxon>Spiralia</taxon>
        <taxon>Lophotrochozoa</taxon>
        <taxon>Mollusca</taxon>
        <taxon>Gastropoda</taxon>
        <taxon>Heterobranchia</taxon>
        <taxon>Euthyneura</taxon>
        <taxon>Panpulmonata</taxon>
        <taxon>Sacoglossa</taxon>
        <taxon>Placobranchoidea</taxon>
        <taxon>Plakobranchidae</taxon>
        <taxon>Elysia</taxon>
    </lineage>
</organism>
<feature type="compositionally biased region" description="Polar residues" evidence="4">
    <location>
        <begin position="64"/>
        <end position="84"/>
    </location>
</feature>
<evidence type="ECO:0000259" key="5">
    <source>
        <dbReference type="PROSITE" id="PS50067"/>
    </source>
</evidence>
<accession>A0AAV4JUQ3</accession>
<keyword evidence="1" id="KW-0547">Nucleotide-binding</keyword>